<evidence type="ECO:0000313" key="3">
    <source>
        <dbReference type="Proteomes" id="UP000054630"/>
    </source>
</evidence>
<dbReference type="PANTHER" id="PTHR22955">
    <property type="entry name" value="RETROTRANSPOSON"/>
    <property type="match status" value="1"/>
</dbReference>
<keyword evidence="1" id="KW-0472">Membrane</keyword>
<dbReference type="AlphaFoldDB" id="A0A0V0RZY1"/>
<feature type="transmembrane region" description="Helical" evidence="1">
    <location>
        <begin position="247"/>
        <end position="271"/>
    </location>
</feature>
<dbReference type="PANTHER" id="PTHR22955:SF65">
    <property type="entry name" value="INTEGRASE CATALYTIC DOMAIN-CONTAINING PROTEIN"/>
    <property type="match status" value="1"/>
</dbReference>
<protein>
    <submittedName>
        <fullName evidence="2">Uncharacterized protein</fullName>
    </submittedName>
</protein>
<keyword evidence="1" id="KW-1133">Transmembrane helix</keyword>
<comment type="caution">
    <text evidence="2">The sequence shown here is derived from an EMBL/GenBank/DDBJ whole genome shotgun (WGS) entry which is preliminary data.</text>
</comment>
<keyword evidence="1" id="KW-0812">Transmembrane</keyword>
<keyword evidence="3" id="KW-1185">Reference proteome</keyword>
<dbReference type="InterPro" id="IPR008042">
    <property type="entry name" value="Retrotrans_Pao"/>
</dbReference>
<evidence type="ECO:0000256" key="1">
    <source>
        <dbReference type="SAM" id="Phobius"/>
    </source>
</evidence>
<proteinExistence type="predicted"/>
<gene>
    <name evidence="2" type="ORF">T07_11400</name>
</gene>
<feature type="transmembrane region" description="Helical" evidence="1">
    <location>
        <begin position="24"/>
        <end position="42"/>
    </location>
</feature>
<organism evidence="2 3">
    <name type="scientific">Trichinella nelsoni</name>
    <dbReference type="NCBI Taxonomy" id="6336"/>
    <lineage>
        <taxon>Eukaryota</taxon>
        <taxon>Metazoa</taxon>
        <taxon>Ecdysozoa</taxon>
        <taxon>Nematoda</taxon>
        <taxon>Enoplea</taxon>
        <taxon>Dorylaimia</taxon>
        <taxon>Trichinellida</taxon>
        <taxon>Trichinellidae</taxon>
        <taxon>Trichinella</taxon>
    </lineage>
</organism>
<reference evidence="2 3" key="1">
    <citation type="submission" date="2015-01" db="EMBL/GenBank/DDBJ databases">
        <title>Evolution of Trichinella species and genotypes.</title>
        <authorList>
            <person name="Korhonen P.K."/>
            <person name="Edoardo P."/>
            <person name="Giuseppe L.R."/>
            <person name="Gasser R.B."/>
        </authorList>
    </citation>
    <scope>NUCLEOTIDE SEQUENCE [LARGE SCALE GENOMIC DNA]</scope>
    <source>
        <strain evidence="2">ISS37</strain>
    </source>
</reference>
<dbReference type="Pfam" id="PF05380">
    <property type="entry name" value="Peptidase_A17"/>
    <property type="match status" value="1"/>
</dbReference>
<name>A0A0V0RZY1_9BILA</name>
<dbReference type="EMBL" id="JYDL01000053">
    <property type="protein sequence ID" value="KRX19935.1"/>
    <property type="molecule type" value="Genomic_DNA"/>
</dbReference>
<evidence type="ECO:0000313" key="2">
    <source>
        <dbReference type="EMBL" id="KRX19935.1"/>
    </source>
</evidence>
<dbReference type="OrthoDB" id="8051532at2759"/>
<sequence length="408" mass="45374">MAPEKTCPEGGDAKRQMLSTASGILDPIGCLALFLVLAKILFHWKRELGDLPLVWFPRALMPVPLKQAKRIELHAFCDAYERAYGAVVYLLVEIASGSARVSLVAAKTRVAPVKRLSLLSEVTLTRVQSAARQWKPFVRNRVEDNQQLVEPSCWRHCLGKSNPADLMSRGLSLKGLAKNSCWWQGPRWLTGPTEAWPWKQIPSKRNSLSPPDEDRVPHEALLVSVVTHAPEDFLHPRRYSDIEWTSFGVATGLVITLVIVQILAHLAMLSLPESSSVITLMGHWVCGMLSSRISTNHLAGEVLHFCRCIKSDSSISGSIAGDHVLMAAIPEHGLRQPGIPHKCGQSAVQLKRGQSVAFVALFSQECQGSGIETGLYLTTCYPEFFFIEQHLPEDLPQRFLYRPDEVFQ</sequence>
<dbReference type="STRING" id="6336.A0A0V0RZY1"/>
<dbReference type="Proteomes" id="UP000054630">
    <property type="component" value="Unassembled WGS sequence"/>
</dbReference>
<accession>A0A0V0RZY1</accession>